<dbReference type="GO" id="GO:0001682">
    <property type="term" value="P:tRNA 5'-leader removal"/>
    <property type="evidence" value="ECO:0007669"/>
    <property type="project" value="InterPro"/>
</dbReference>
<protein>
    <submittedName>
        <fullName evidence="1">Uncharacterized protein</fullName>
    </submittedName>
</protein>
<dbReference type="PANTHER" id="PTHR15396:SF1">
    <property type="entry name" value="RIBONUCLEASE P PROTEIN SUBUNIT P40"/>
    <property type="match status" value="1"/>
</dbReference>
<dbReference type="Proteomes" id="UP001140560">
    <property type="component" value="Unassembled WGS sequence"/>
</dbReference>
<dbReference type="InterPro" id="IPR013893">
    <property type="entry name" value="RNase_P_Rpp40"/>
</dbReference>
<organism evidence="1 2">
    <name type="scientific">Neocucurbitaria cava</name>
    <dbReference type="NCBI Taxonomy" id="798079"/>
    <lineage>
        <taxon>Eukaryota</taxon>
        <taxon>Fungi</taxon>
        <taxon>Dikarya</taxon>
        <taxon>Ascomycota</taxon>
        <taxon>Pezizomycotina</taxon>
        <taxon>Dothideomycetes</taxon>
        <taxon>Pleosporomycetidae</taxon>
        <taxon>Pleosporales</taxon>
        <taxon>Pleosporineae</taxon>
        <taxon>Cucurbitariaceae</taxon>
        <taxon>Neocucurbitaria</taxon>
    </lineage>
</organism>
<evidence type="ECO:0000313" key="2">
    <source>
        <dbReference type="Proteomes" id="UP001140560"/>
    </source>
</evidence>
<dbReference type="GO" id="GO:0000447">
    <property type="term" value="P:endonucleolytic cleavage in ITS1 to separate SSU-rRNA from 5.8S rRNA and LSU-rRNA from tricistronic rRNA transcript (SSU-rRNA, 5.8S rRNA, LSU-rRNA)"/>
    <property type="evidence" value="ECO:0007669"/>
    <property type="project" value="TreeGrafter"/>
</dbReference>
<dbReference type="Pfam" id="PF08584">
    <property type="entry name" value="Ribonuc_P_40"/>
    <property type="match status" value="1"/>
</dbReference>
<dbReference type="PANTHER" id="PTHR15396">
    <property type="entry name" value="RIBONUCLEASE P PROTEIN SUBUNIT P40"/>
    <property type="match status" value="1"/>
</dbReference>
<dbReference type="GO" id="GO:0000172">
    <property type="term" value="C:ribonuclease MRP complex"/>
    <property type="evidence" value="ECO:0007669"/>
    <property type="project" value="TreeGrafter"/>
</dbReference>
<dbReference type="EMBL" id="JAPEUY010000012">
    <property type="protein sequence ID" value="KAJ4367268.1"/>
    <property type="molecule type" value="Genomic_DNA"/>
</dbReference>
<sequence>MLDIHRTDSVPDTKIYFSHSLLPSYIDPQNVSTKKKPFSTFHAQHFTHTLHLTLPSETWDLVRTALQTNPLLSNPHYARVHMSLAELLDAEFLAYYIKQGGPIMMLSEGRPLIDPYLFSLYDGKLTLELDRPTYERCGLQGGTPVEDGGRKHQKQRWRVEYDLRSPSMKHGKKGFGRLEWAAQNVLNRSLSWLFCHVGGADGSAEALREGREVLNLHAPRVEKAEMRVERLTGVVVPKIATRNVKDEVYGEEEALGMLEYLHMLNLGSPRVYQRDAIDAHLSRYEVPDLGARGEERDLVQVCWRGFIAPRFARELFLLVRECGFKGRGEMRGKVRGYGCGWGWRRREVVQYECAGVWWEEGLECHAV</sequence>
<proteinExistence type="predicted"/>
<evidence type="ECO:0000313" key="1">
    <source>
        <dbReference type="EMBL" id="KAJ4367268.1"/>
    </source>
</evidence>
<dbReference type="AlphaFoldDB" id="A0A9W8Y492"/>
<dbReference type="GO" id="GO:0000171">
    <property type="term" value="F:ribonuclease MRP activity"/>
    <property type="evidence" value="ECO:0007669"/>
    <property type="project" value="TreeGrafter"/>
</dbReference>
<name>A0A9W8Y492_9PLEO</name>
<dbReference type="GO" id="GO:0004526">
    <property type="term" value="F:ribonuclease P activity"/>
    <property type="evidence" value="ECO:0007669"/>
    <property type="project" value="TreeGrafter"/>
</dbReference>
<comment type="caution">
    <text evidence="1">The sequence shown here is derived from an EMBL/GenBank/DDBJ whole genome shotgun (WGS) entry which is preliminary data.</text>
</comment>
<dbReference type="GO" id="GO:0030681">
    <property type="term" value="C:multimeric ribonuclease P complex"/>
    <property type="evidence" value="ECO:0007669"/>
    <property type="project" value="TreeGrafter"/>
</dbReference>
<dbReference type="OrthoDB" id="63112at2759"/>
<accession>A0A9W8Y492</accession>
<gene>
    <name evidence="1" type="ORF">N0V83_006849</name>
</gene>
<keyword evidence="2" id="KW-1185">Reference proteome</keyword>
<reference evidence="1" key="1">
    <citation type="submission" date="2022-10" db="EMBL/GenBank/DDBJ databases">
        <title>Tapping the CABI collections for fungal endophytes: first genome assemblies for Collariella, Neodidymelliopsis, Ascochyta clinopodiicola, Didymella pomorum, Didymosphaeria variabile, Neocosmospora piperis and Neocucurbitaria cava.</title>
        <authorList>
            <person name="Hill R."/>
        </authorList>
    </citation>
    <scope>NUCLEOTIDE SEQUENCE</scope>
    <source>
        <strain evidence="1">IMI 356814</strain>
    </source>
</reference>